<protein>
    <recommendedName>
        <fullName evidence="4">Myb-like domain-containing protein</fullName>
    </recommendedName>
</protein>
<name>A0AAN7HIJ4_9PEZI</name>
<evidence type="ECO:0000313" key="2">
    <source>
        <dbReference type="EMBL" id="KAK4243485.1"/>
    </source>
</evidence>
<gene>
    <name evidence="2" type="ORF">C7999DRAFT_44716</name>
</gene>
<dbReference type="SUPFAM" id="SSF46689">
    <property type="entry name" value="Homeodomain-like"/>
    <property type="match status" value="1"/>
</dbReference>
<dbReference type="Gene3D" id="1.10.10.60">
    <property type="entry name" value="Homeodomain-like"/>
    <property type="match status" value="1"/>
</dbReference>
<evidence type="ECO:0008006" key="4">
    <source>
        <dbReference type="Google" id="ProtNLM"/>
    </source>
</evidence>
<organism evidence="2 3">
    <name type="scientific">Corynascus novoguineensis</name>
    <dbReference type="NCBI Taxonomy" id="1126955"/>
    <lineage>
        <taxon>Eukaryota</taxon>
        <taxon>Fungi</taxon>
        <taxon>Dikarya</taxon>
        <taxon>Ascomycota</taxon>
        <taxon>Pezizomycotina</taxon>
        <taxon>Sordariomycetes</taxon>
        <taxon>Sordariomycetidae</taxon>
        <taxon>Sordariales</taxon>
        <taxon>Chaetomiaceae</taxon>
        <taxon>Corynascus</taxon>
    </lineage>
</organism>
<feature type="region of interest" description="Disordered" evidence="1">
    <location>
        <begin position="58"/>
        <end position="87"/>
    </location>
</feature>
<keyword evidence="3" id="KW-1185">Reference proteome</keyword>
<reference evidence="2" key="2">
    <citation type="submission" date="2023-05" db="EMBL/GenBank/DDBJ databases">
        <authorList>
            <consortium name="Lawrence Berkeley National Laboratory"/>
            <person name="Steindorff A."/>
            <person name="Hensen N."/>
            <person name="Bonometti L."/>
            <person name="Westerberg I."/>
            <person name="Brannstrom I.O."/>
            <person name="Guillou S."/>
            <person name="Cros-Aarteil S."/>
            <person name="Calhoun S."/>
            <person name="Haridas S."/>
            <person name="Kuo A."/>
            <person name="Mondo S."/>
            <person name="Pangilinan J."/>
            <person name="Riley R."/>
            <person name="Labutti K."/>
            <person name="Andreopoulos B."/>
            <person name="Lipzen A."/>
            <person name="Chen C."/>
            <person name="Yanf M."/>
            <person name="Daum C."/>
            <person name="Ng V."/>
            <person name="Clum A."/>
            <person name="Ohm R."/>
            <person name="Martin F."/>
            <person name="Silar P."/>
            <person name="Natvig D."/>
            <person name="Lalanne C."/>
            <person name="Gautier V."/>
            <person name="Ament-Velasquez S.L."/>
            <person name="Kruys A."/>
            <person name="Hutchinson M.I."/>
            <person name="Powell A.J."/>
            <person name="Barry K."/>
            <person name="Miller A.N."/>
            <person name="Grigoriev I.V."/>
            <person name="Debuchy R."/>
            <person name="Gladieux P."/>
            <person name="Thoren M.H."/>
            <person name="Johannesson H."/>
        </authorList>
    </citation>
    <scope>NUCLEOTIDE SEQUENCE</scope>
    <source>
        <strain evidence="2">CBS 359.72</strain>
    </source>
</reference>
<evidence type="ECO:0000256" key="1">
    <source>
        <dbReference type="SAM" id="MobiDB-lite"/>
    </source>
</evidence>
<accession>A0AAN7HIJ4</accession>
<dbReference type="EMBL" id="MU857811">
    <property type="protein sequence ID" value="KAK4243485.1"/>
    <property type="molecule type" value="Genomic_DNA"/>
</dbReference>
<reference evidence="2" key="1">
    <citation type="journal article" date="2023" name="Mol. Phylogenet. Evol.">
        <title>Genome-scale phylogeny and comparative genomics of the fungal order Sordariales.</title>
        <authorList>
            <person name="Hensen N."/>
            <person name="Bonometti L."/>
            <person name="Westerberg I."/>
            <person name="Brannstrom I.O."/>
            <person name="Guillou S."/>
            <person name="Cros-Aarteil S."/>
            <person name="Calhoun S."/>
            <person name="Haridas S."/>
            <person name="Kuo A."/>
            <person name="Mondo S."/>
            <person name="Pangilinan J."/>
            <person name="Riley R."/>
            <person name="LaButti K."/>
            <person name="Andreopoulos B."/>
            <person name="Lipzen A."/>
            <person name="Chen C."/>
            <person name="Yan M."/>
            <person name="Daum C."/>
            <person name="Ng V."/>
            <person name="Clum A."/>
            <person name="Steindorff A."/>
            <person name="Ohm R.A."/>
            <person name="Martin F."/>
            <person name="Silar P."/>
            <person name="Natvig D.O."/>
            <person name="Lalanne C."/>
            <person name="Gautier V."/>
            <person name="Ament-Velasquez S.L."/>
            <person name="Kruys A."/>
            <person name="Hutchinson M.I."/>
            <person name="Powell A.J."/>
            <person name="Barry K."/>
            <person name="Miller A.N."/>
            <person name="Grigoriev I.V."/>
            <person name="Debuchy R."/>
            <person name="Gladieux P."/>
            <person name="Hiltunen Thoren M."/>
            <person name="Johannesson H."/>
        </authorList>
    </citation>
    <scope>NUCLEOTIDE SEQUENCE</scope>
    <source>
        <strain evidence="2">CBS 359.72</strain>
    </source>
</reference>
<sequence>MDGSPPTFMVQFTWDQCVEHATSEEWPLGDAVLKRVTTDGSPPTFKVQFTWDPCAEHGAGRHCPARQKSNRITEHKDKPTSTSRRARYTPADDAKILRLKVQGLSWIEIAEQFPGRSAGAIEVRYHTKLKTAEWEVEEICGHRRGDDGGLELLVRNMAETQALDEYERLHGRVTVDTISGKWYQ</sequence>
<dbReference type="AlphaFoldDB" id="A0AAN7HIJ4"/>
<dbReference type="Proteomes" id="UP001303647">
    <property type="component" value="Unassembled WGS sequence"/>
</dbReference>
<comment type="caution">
    <text evidence="2">The sequence shown here is derived from an EMBL/GenBank/DDBJ whole genome shotgun (WGS) entry which is preliminary data.</text>
</comment>
<dbReference type="InterPro" id="IPR009057">
    <property type="entry name" value="Homeodomain-like_sf"/>
</dbReference>
<proteinExistence type="predicted"/>
<evidence type="ECO:0000313" key="3">
    <source>
        <dbReference type="Proteomes" id="UP001303647"/>
    </source>
</evidence>